<keyword evidence="4 7" id="KW-0812">Transmembrane</keyword>
<dbReference type="Proteomes" id="UP000626244">
    <property type="component" value="Unassembled WGS sequence"/>
</dbReference>
<dbReference type="PROSITE" id="PS50850">
    <property type="entry name" value="MFS"/>
    <property type="match status" value="1"/>
</dbReference>
<reference evidence="10" key="1">
    <citation type="journal article" date="2019" name="Int. J. Syst. Evol. Microbiol.">
        <title>The Global Catalogue of Microorganisms (GCM) 10K type strain sequencing project: providing services to taxonomists for standard genome sequencing and annotation.</title>
        <authorList>
            <consortium name="The Broad Institute Genomics Platform"/>
            <consortium name="The Broad Institute Genome Sequencing Center for Infectious Disease"/>
            <person name="Wu L."/>
            <person name="Ma J."/>
        </authorList>
    </citation>
    <scope>NUCLEOTIDE SEQUENCE [LARGE SCALE GENOMIC DNA]</scope>
    <source>
        <strain evidence="10">CGMCC 1.14993</strain>
    </source>
</reference>
<feature type="transmembrane region" description="Helical" evidence="7">
    <location>
        <begin position="276"/>
        <end position="295"/>
    </location>
</feature>
<evidence type="ECO:0000256" key="2">
    <source>
        <dbReference type="ARBA" id="ARBA00008335"/>
    </source>
</evidence>
<protein>
    <submittedName>
        <fullName evidence="9">Putative MFS-type transporter YfkL</fullName>
    </submittedName>
</protein>
<dbReference type="EMBL" id="BMHB01000001">
    <property type="protein sequence ID" value="GGI12671.1"/>
    <property type="molecule type" value="Genomic_DNA"/>
</dbReference>
<feature type="transmembrane region" description="Helical" evidence="7">
    <location>
        <begin position="12"/>
        <end position="32"/>
    </location>
</feature>
<dbReference type="AlphaFoldDB" id="A0A8J3AL25"/>
<dbReference type="InterPro" id="IPR051788">
    <property type="entry name" value="MFS_Transporter"/>
</dbReference>
<feature type="transmembrane region" description="Helical" evidence="7">
    <location>
        <begin position="44"/>
        <end position="62"/>
    </location>
</feature>
<sequence length="405" mass="44758">MKTQHFGMTIGLYINYFLLGMINIIFTSNMSFLTTQLNTDNTGISFLVSGIGIGKLITLSVSGRLSDKFGRKPLVLTASFLYLIFLIGIPLAPTYKIAFIIAIIAGVSNSILDSGSYPALIEAFPKNTGISTVLIKAFISIGAMILPIIISYIMNHNIFYGYSFFILAFMFFINGSFLSIVRFPKNSNYSDQDTIYEALRFKTKPIIWLEGLATIFMGFTTTTLFMVVQVWLPTYGLNILGMSKTDSIQLLSFFNIGSLISVLILAIVINRFVSPIVILILYPFLTSLSVLILLFCHQPILLIISSFLIGFSTAGLFQLCITVIVEFFPKNKATKSAYVSTASSSAFIVIPYITGLIAKNIGVSAVFWLDIIIAIVSIILATFVFYRHKKVFKKIGHSSSLMKAS</sequence>
<evidence type="ECO:0000313" key="9">
    <source>
        <dbReference type="EMBL" id="GGI12671.1"/>
    </source>
</evidence>
<dbReference type="InterPro" id="IPR036259">
    <property type="entry name" value="MFS_trans_sf"/>
</dbReference>
<accession>A0A8J3AL25</accession>
<feature type="transmembrane region" description="Helical" evidence="7">
    <location>
        <begin position="97"/>
        <end position="121"/>
    </location>
</feature>
<proteinExistence type="inferred from homology"/>
<evidence type="ECO:0000259" key="8">
    <source>
        <dbReference type="PROSITE" id="PS50850"/>
    </source>
</evidence>
<feature type="transmembrane region" description="Helical" evidence="7">
    <location>
        <begin position="337"/>
        <end position="359"/>
    </location>
</feature>
<feature type="transmembrane region" description="Helical" evidence="7">
    <location>
        <begin position="301"/>
        <end position="325"/>
    </location>
</feature>
<comment type="subcellular location">
    <subcellularLocation>
        <location evidence="1">Cell membrane</location>
        <topology evidence="1">Multi-pass membrane protein</topology>
    </subcellularLocation>
</comment>
<feature type="transmembrane region" description="Helical" evidence="7">
    <location>
        <begin position="365"/>
        <end position="386"/>
    </location>
</feature>
<evidence type="ECO:0000256" key="4">
    <source>
        <dbReference type="ARBA" id="ARBA00022692"/>
    </source>
</evidence>
<evidence type="ECO:0000313" key="10">
    <source>
        <dbReference type="Proteomes" id="UP000626244"/>
    </source>
</evidence>
<feature type="domain" description="Major facilitator superfamily (MFS) profile" evidence="8">
    <location>
        <begin position="8"/>
        <end position="389"/>
    </location>
</feature>
<dbReference type="RefSeq" id="WP_087997781.1">
    <property type="nucleotide sequence ID" value="NZ_BMHB01000001.1"/>
</dbReference>
<feature type="transmembrane region" description="Helical" evidence="7">
    <location>
        <begin position="74"/>
        <end position="91"/>
    </location>
</feature>
<dbReference type="GO" id="GO:0022857">
    <property type="term" value="F:transmembrane transporter activity"/>
    <property type="evidence" value="ECO:0007669"/>
    <property type="project" value="InterPro"/>
</dbReference>
<dbReference type="InterPro" id="IPR011701">
    <property type="entry name" value="MFS"/>
</dbReference>
<feature type="transmembrane region" description="Helical" evidence="7">
    <location>
        <begin position="159"/>
        <end position="181"/>
    </location>
</feature>
<dbReference type="Pfam" id="PF07690">
    <property type="entry name" value="MFS_1"/>
    <property type="match status" value="1"/>
</dbReference>
<dbReference type="Gene3D" id="1.20.1250.20">
    <property type="entry name" value="MFS general substrate transporter like domains"/>
    <property type="match status" value="2"/>
</dbReference>
<comment type="similarity">
    <text evidence="2">Belongs to the major facilitator superfamily.</text>
</comment>
<dbReference type="OrthoDB" id="7066727at2"/>
<dbReference type="InterPro" id="IPR005829">
    <property type="entry name" value="Sugar_transporter_CS"/>
</dbReference>
<keyword evidence="5 7" id="KW-1133">Transmembrane helix</keyword>
<dbReference type="SUPFAM" id="SSF103473">
    <property type="entry name" value="MFS general substrate transporter"/>
    <property type="match status" value="1"/>
</dbReference>
<feature type="transmembrane region" description="Helical" evidence="7">
    <location>
        <begin position="248"/>
        <end position="269"/>
    </location>
</feature>
<evidence type="ECO:0000256" key="1">
    <source>
        <dbReference type="ARBA" id="ARBA00004651"/>
    </source>
</evidence>
<evidence type="ECO:0000256" key="6">
    <source>
        <dbReference type="ARBA" id="ARBA00023136"/>
    </source>
</evidence>
<dbReference type="PANTHER" id="PTHR23514">
    <property type="entry name" value="BYPASS OF STOP CODON PROTEIN 6"/>
    <property type="match status" value="1"/>
</dbReference>
<organism evidence="9 10">
    <name type="scientific">Gottfriedia solisilvae</name>
    <dbReference type="NCBI Taxonomy" id="1516104"/>
    <lineage>
        <taxon>Bacteria</taxon>
        <taxon>Bacillati</taxon>
        <taxon>Bacillota</taxon>
        <taxon>Bacilli</taxon>
        <taxon>Bacillales</taxon>
        <taxon>Bacillaceae</taxon>
        <taxon>Gottfriedia</taxon>
    </lineage>
</organism>
<feature type="transmembrane region" description="Helical" evidence="7">
    <location>
        <begin position="206"/>
        <end position="228"/>
    </location>
</feature>
<keyword evidence="6 7" id="KW-0472">Membrane</keyword>
<feature type="transmembrane region" description="Helical" evidence="7">
    <location>
        <begin position="133"/>
        <end position="153"/>
    </location>
</feature>
<keyword evidence="3" id="KW-0813">Transport</keyword>
<evidence type="ECO:0000256" key="7">
    <source>
        <dbReference type="SAM" id="Phobius"/>
    </source>
</evidence>
<keyword evidence="10" id="KW-1185">Reference proteome</keyword>
<dbReference type="PROSITE" id="PS00216">
    <property type="entry name" value="SUGAR_TRANSPORT_1"/>
    <property type="match status" value="1"/>
</dbReference>
<gene>
    <name evidence="9" type="primary">yfkL</name>
    <name evidence="9" type="ORF">GCM10007380_14080</name>
</gene>
<evidence type="ECO:0000256" key="3">
    <source>
        <dbReference type="ARBA" id="ARBA00022448"/>
    </source>
</evidence>
<dbReference type="GO" id="GO:0005886">
    <property type="term" value="C:plasma membrane"/>
    <property type="evidence" value="ECO:0007669"/>
    <property type="project" value="UniProtKB-SubCell"/>
</dbReference>
<name>A0A8J3AL25_9BACI</name>
<dbReference type="PANTHER" id="PTHR23514:SF3">
    <property type="entry name" value="BYPASS OF STOP CODON PROTEIN 6"/>
    <property type="match status" value="1"/>
</dbReference>
<evidence type="ECO:0000256" key="5">
    <source>
        <dbReference type="ARBA" id="ARBA00022989"/>
    </source>
</evidence>
<dbReference type="InterPro" id="IPR020846">
    <property type="entry name" value="MFS_dom"/>
</dbReference>
<comment type="caution">
    <text evidence="9">The sequence shown here is derived from an EMBL/GenBank/DDBJ whole genome shotgun (WGS) entry which is preliminary data.</text>
</comment>